<evidence type="ECO:0000259" key="1">
    <source>
        <dbReference type="PROSITE" id="PS50075"/>
    </source>
</evidence>
<name>A0ABT3GZZ2_9RHOB</name>
<dbReference type="Gene3D" id="1.10.1200.10">
    <property type="entry name" value="ACP-like"/>
    <property type="match status" value="1"/>
</dbReference>
<keyword evidence="3" id="KW-1185">Reference proteome</keyword>
<evidence type="ECO:0000313" key="3">
    <source>
        <dbReference type="Proteomes" id="UP001208938"/>
    </source>
</evidence>
<dbReference type="Proteomes" id="UP001208938">
    <property type="component" value="Unassembled WGS sequence"/>
</dbReference>
<evidence type="ECO:0000313" key="2">
    <source>
        <dbReference type="EMBL" id="MCW1933128.1"/>
    </source>
</evidence>
<dbReference type="RefSeq" id="WP_264506075.1">
    <property type="nucleotide sequence ID" value="NZ_JAPDFL010000001.1"/>
</dbReference>
<comment type="caution">
    <text evidence="2">The sequence shown here is derived from an EMBL/GenBank/DDBJ whole genome shotgun (WGS) entry which is preliminary data.</text>
</comment>
<dbReference type="InterPro" id="IPR036736">
    <property type="entry name" value="ACP-like_sf"/>
</dbReference>
<gene>
    <name evidence="2" type="ORF">OKW52_12895</name>
</gene>
<organism evidence="2 3">
    <name type="scientific">Pararhodobacter zhoushanensis</name>
    <dbReference type="NCBI Taxonomy" id="2479545"/>
    <lineage>
        <taxon>Bacteria</taxon>
        <taxon>Pseudomonadati</taxon>
        <taxon>Pseudomonadota</taxon>
        <taxon>Alphaproteobacteria</taxon>
        <taxon>Rhodobacterales</taxon>
        <taxon>Paracoccaceae</taxon>
        <taxon>Pararhodobacter</taxon>
    </lineage>
</organism>
<dbReference type="InterPro" id="IPR009081">
    <property type="entry name" value="PP-bd_ACP"/>
</dbReference>
<proteinExistence type="predicted"/>
<reference evidence="2 3" key="1">
    <citation type="submission" date="2022-10" db="EMBL/GenBank/DDBJ databases">
        <title>Pararhodobacter sp. nov., isolated from marine algae.</title>
        <authorList>
            <person name="Choi B.J."/>
            <person name="Kim J.M."/>
            <person name="Lee J.K."/>
            <person name="Choi D.G."/>
            <person name="Jeon C.O."/>
        </authorList>
    </citation>
    <scope>NUCLEOTIDE SEQUENCE [LARGE SCALE GENOMIC DNA]</scope>
    <source>
        <strain evidence="2 3">ZQ420</strain>
    </source>
</reference>
<sequence length="41" mass="4392">MDLTMAVESDLGITIPLEDVIGENFATVGSIVQMLDRLRAG</sequence>
<feature type="domain" description="Carrier" evidence="1">
    <location>
        <begin position="1"/>
        <end position="39"/>
    </location>
</feature>
<dbReference type="PROSITE" id="PS50075">
    <property type="entry name" value="CARRIER"/>
    <property type="match status" value="1"/>
</dbReference>
<dbReference type="SUPFAM" id="SSF47336">
    <property type="entry name" value="ACP-like"/>
    <property type="match status" value="1"/>
</dbReference>
<dbReference type="EMBL" id="JAPDFL010000001">
    <property type="protein sequence ID" value="MCW1933128.1"/>
    <property type="molecule type" value="Genomic_DNA"/>
</dbReference>
<accession>A0ABT3GZZ2</accession>
<protein>
    <submittedName>
        <fullName evidence="2">Acyl carrier protein</fullName>
    </submittedName>
</protein>